<evidence type="ECO:0000313" key="1">
    <source>
        <dbReference type="EMBL" id="KAJ8708192.1"/>
    </source>
</evidence>
<name>A0ACC2Q5E4_9NEOP</name>
<proteinExistence type="predicted"/>
<dbReference type="EMBL" id="CM056802">
    <property type="protein sequence ID" value="KAJ8708192.1"/>
    <property type="molecule type" value="Genomic_DNA"/>
</dbReference>
<protein>
    <submittedName>
        <fullName evidence="1">Uncharacterized protein</fullName>
    </submittedName>
</protein>
<keyword evidence="2" id="KW-1185">Reference proteome</keyword>
<organism evidence="1 2">
    <name type="scientific">Mythimna loreyi</name>
    <dbReference type="NCBI Taxonomy" id="667449"/>
    <lineage>
        <taxon>Eukaryota</taxon>
        <taxon>Metazoa</taxon>
        <taxon>Ecdysozoa</taxon>
        <taxon>Arthropoda</taxon>
        <taxon>Hexapoda</taxon>
        <taxon>Insecta</taxon>
        <taxon>Pterygota</taxon>
        <taxon>Neoptera</taxon>
        <taxon>Endopterygota</taxon>
        <taxon>Lepidoptera</taxon>
        <taxon>Glossata</taxon>
        <taxon>Ditrysia</taxon>
        <taxon>Noctuoidea</taxon>
        <taxon>Noctuidae</taxon>
        <taxon>Noctuinae</taxon>
        <taxon>Hadenini</taxon>
        <taxon>Mythimna</taxon>
    </lineage>
</organism>
<dbReference type="Proteomes" id="UP001231649">
    <property type="component" value="Chromosome 26"/>
</dbReference>
<comment type="caution">
    <text evidence="1">The sequence shown here is derived from an EMBL/GenBank/DDBJ whole genome shotgun (WGS) entry which is preliminary data.</text>
</comment>
<gene>
    <name evidence="1" type="ORF">PYW08_010558</name>
</gene>
<reference evidence="1" key="1">
    <citation type="submission" date="2023-03" db="EMBL/GenBank/DDBJ databases">
        <title>Chromosome-level genomes of two armyworms, Mythimna separata and Mythimna loreyi, provide insights into the biosynthesis and reception of sex pheromones.</title>
        <authorList>
            <person name="Zhao H."/>
        </authorList>
    </citation>
    <scope>NUCLEOTIDE SEQUENCE</scope>
    <source>
        <strain evidence="1">BeijingLab</strain>
    </source>
</reference>
<accession>A0ACC2Q5E4</accession>
<evidence type="ECO:0000313" key="2">
    <source>
        <dbReference type="Proteomes" id="UP001231649"/>
    </source>
</evidence>
<sequence>MEGLSLVKIFWTYNKVWCVAAAGHSGAVAVFPRRTAYPSPAPARHTVRALHNKTTAVTPAVVLLLLAMIALRLQ</sequence>